<dbReference type="SUPFAM" id="SSF54593">
    <property type="entry name" value="Glyoxalase/Bleomycin resistance protein/Dihydroxybiphenyl dioxygenase"/>
    <property type="match status" value="1"/>
</dbReference>
<evidence type="ECO:0000313" key="2">
    <source>
        <dbReference type="EMBL" id="OGF25662.1"/>
    </source>
</evidence>
<accession>A0A1F5SGC2</accession>
<dbReference type="Pfam" id="PF00903">
    <property type="entry name" value="Glyoxalase"/>
    <property type="match status" value="1"/>
</dbReference>
<protein>
    <submittedName>
        <fullName evidence="2">Glyoxalase</fullName>
    </submittedName>
</protein>
<dbReference type="PANTHER" id="PTHR33993:SF2">
    <property type="entry name" value="VOC DOMAIN-CONTAINING PROTEIN"/>
    <property type="match status" value="1"/>
</dbReference>
<feature type="domain" description="VOC" evidence="1">
    <location>
        <begin position="3"/>
        <end position="129"/>
    </location>
</feature>
<sequence length="134" mass="14946">MNRIIHFEIQADNPEQAAEFYRHVFGWNIEKYKGDDLGFEYWMVMTAEEDSREPGINGGLLKRPAGTPPPECGTNAYVCSVVVENFDKTAEKIKKAGGQVAMPKFALPGMAWQGYFIDTEGNTFGVHAPDKNAK</sequence>
<name>A0A1F5SGC2_9BACT</name>
<organism evidence="2 3">
    <name type="scientific">Candidatus Falkowbacteria bacterium RIFOXYA2_FULL_47_19</name>
    <dbReference type="NCBI Taxonomy" id="1797994"/>
    <lineage>
        <taxon>Bacteria</taxon>
        <taxon>Candidatus Falkowiibacteriota</taxon>
    </lineage>
</organism>
<comment type="caution">
    <text evidence="2">The sequence shown here is derived from an EMBL/GenBank/DDBJ whole genome shotgun (WGS) entry which is preliminary data.</text>
</comment>
<dbReference type="InterPro" id="IPR037523">
    <property type="entry name" value="VOC_core"/>
</dbReference>
<evidence type="ECO:0000313" key="3">
    <source>
        <dbReference type="Proteomes" id="UP000178367"/>
    </source>
</evidence>
<dbReference type="InterPro" id="IPR004360">
    <property type="entry name" value="Glyas_Fos-R_dOase_dom"/>
</dbReference>
<dbReference type="AlphaFoldDB" id="A0A1F5SGC2"/>
<dbReference type="InterPro" id="IPR052164">
    <property type="entry name" value="Anthracycline_SecMetBiosynth"/>
</dbReference>
<proteinExistence type="predicted"/>
<gene>
    <name evidence="2" type="ORF">A2227_00430</name>
</gene>
<dbReference type="Proteomes" id="UP000178367">
    <property type="component" value="Unassembled WGS sequence"/>
</dbReference>
<dbReference type="PROSITE" id="PS51819">
    <property type="entry name" value="VOC"/>
    <property type="match status" value="1"/>
</dbReference>
<dbReference type="PANTHER" id="PTHR33993">
    <property type="entry name" value="GLYOXALASE-RELATED"/>
    <property type="match status" value="1"/>
</dbReference>
<dbReference type="EMBL" id="MFGB01000020">
    <property type="protein sequence ID" value="OGF25662.1"/>
    <property type="molecule type" value="Genomic_DNA"/>
</dbReference>
<dbReference type="InterPro" id="IPR029068">
    <property type="entry name" value="Glyas_Bleomycin-R_OHBP_Dase"/>
</dbReference>
<dbReference type="STRING" id="1797994.A2227_00430"/>
<dbReference type="Gene3D" id="3.10.180.10">
    <property type="entry name" value="2,3-Dihydroxybiphenyl 1,2-Dioxygenase, domain 1"/>
    <property type="match status" value="1"/>
</dbReference>
<dbReference type="CDD" id="cd07247">
    <property type="entry name" value="SgaA_N_like"/>
    <property type="match status" value="1"/>
</dbReference>
<evidence type="ECO:0000259" key="1">
    <source>
        <dbReference type="PROSITE" id="PS51819"/>
    </source>
</evidence>
<reference evidence="2 3" key="1">
    <citation type="journal article" date="2016" name="Nat. Commun.">
        <title>Thousands of microbial genomes shed light on interconnected biogeochemical processes in an aquifer system.</title>
        <authorList>
            <person name="Anantharaman K."/>
            <person name="Brown C.T."/>
            <person name="Hug L.A."/>
            <person name="Sharon I."/>
            <person name="Castelle C.J."/>
            <person name="Probst A.J."/>
            <person name="Thomas B.C."/>
            <person name="Singh A."/>
            <person name="Wilkins M.J."/>
            <person name="Karaoz U."/>
            <person name="Brodie E.L."/>
            <person name="Williams K.H."/>
            <person name="Hubbard S.S."/>
            <person name="Banfield J.F."/>
        </authorList>
    </citation>
    <scope>NUCLEOTIDE SEQUENCE [LARGE SCALE GENOMIC DNA]</scope>
</reference>